<dbReference type="RefSeq" id="WP_002705704.1">
    <property type="nucleotide sequence ID" value="NZ_AAWS01000090.1"/>
</dbReference>
<feature type="transmembrane region" description="Helical" evidence="1">
    <location>
        <begin position="39"/>
        <end position="57"/>
    </location>
</feature>
<organism evidence="3 4">
    <name type="scientific">Microscilla marina ATCC 23134</name>
    <dbReference type="NCBI Taxonomy" id="313606"/>
    <lineage>
        <taxon>Bacteria</taxon>
        <taxon>Pseudomonadati</taxon>
        <taxon>Bacteroidota</taxon>
        <taxon>Cytophagia</taxon>
        <taxon>Cytophagales</taxon>
        <taxon>Microscillaceae</taxon>
        <taxon>Microscilla</taxon>
    </lineage>
</organism>
<comment type="caution">
    <text evidence="3">The sequence shown here is derived from an EMBL/GenBank/DDBJ whole genome shotgun (WGS) entry which is preliminary data.</text>
</comment>
<proteinExistence type="predicted"/>
<evidence type="ECO:0000259" key="2">
    <source>
        <dbReference type="Pfam" id="PF01882"/>
    </source>
</evidence>
<dbReference type="PANTHER" id="PTHR33608:SF3">
    <property type="entry name" value="SLR2013 PROTEIN"/>
    <property type="match status" value="1"/>
</dbReference>
<reference evidence="3 4" key="1">
    <citation type="submission" date="2007-01" db="EMBL/GenBank/DDBJ databases">
        <authorList>
            <person name="Haygood M."/>
            <person name="Podell S."/>
            <person name="Anderson C."/>
            <person name="Hopkinson B."/>
            <person name="Roe K."/>
            <person name="Barbeau K."/>
            <person name="Gaasterland T."/>
            <person name="Ferriera S."/>
            <person name="Johnson J."/>
            <person name="Kravitz S."/>
            <person name="Beeson K."/>
            <person name="Sutton G."/>
            <person name="Rogers Y.-H."/>
            <person name="Friedman R."/>
            <person name="Frazier M."/>
            <person name="Venter J.C."/>
        </authorList>
    </citation>
    <scope>NUCLEOTIDE SEQUENCE [LARGE SCALE GENOMIC DNA]</scope>
    <source>
        <strain evidence="3 4">ATCC 23134</strain>
    </source>
</reference>
<dbReference type="eggNOG" id="COG1721">
    <property type="taxonomic scope" value="Bacteria"/>
</dbReference>
<dbReference type="Pfam" id="PF01882">
    <property type="entry name" value="DUF58"/>
    <property type="match status" value="1"/>
</dbReference>
<dbReference type="Proteomes" id="UP000004095">
    <property type="component" value="Unassembled WGS sequence"/>
</dbReference>
<gene>
    <name evidence="3" type="ORF">M23134_03031</name>
</gene>
<keyword evidence="1" id="KW-1133">Transmembrane helix</keyword>
<protein>
    <recommendedName>
        <fullName evidence="2">DUF58 domain-containing protein</fullName>
    </recommendedName>
</protein>
<evidence type="ECO:0000313" key="4">
    <source>
        <dbReference type="Proteomes" id="UP000004095"/>
    </source>
</evidence>
<evidence type="ECO:0000313" key="3">
    <source>
        <dbReference type="EMBL" id="EAY23998.1"/>
    </source>
</evidence>
<dbReference type="InterPro" id="IPR002881">
    <property type="entry name" value="DUF58"/>
</dbReference>
<evidence type="ECO:0000256" key="1">
    <source>
        <dbReference type="SAM" id="Phobius"/>
    </source>
</evidence>
<name>A2A040_MICM2</name>
<dbReference type="AlphaFoldDB" id="A2A040"/>
<accession>A2A040</accession>
<dbReference type="EMBL" id="AAWS01000090">
    <property type="protein sequence ID" value="EAY23998.1"/>
    <property type="molecule type" value="Genomic_DNA"/>
</dbReference>
<keyword evidence="1" id="KW-0812">Transmembrane</keyword>
<dbReference type="PANTHER" id="PTHR33608">
    <property type="entry name" value="BLL2464 PROTEIN"/>
    <property type="match status" value="1"/>
</dbReference>
<feature type="domain" description="DUF58" evidence="2">
    <location>
        <begin position="204"/>
        <end position="371"/>
    </location>
</feature>
<feature type="transmembrane region" description="Helical" evidence="1">
    <location>
        <begin position="12"/>
        <end position="33"/>
    </location>
</feature>
<sequence>MKFLQSFYLNNRFFLVIIGIVLLFALGFIVQALVGIAKIALLVLGVLCIIDLLLIYGTRNGLKGARSANEKLSNGDENKIQLHIQNHYSFLTFLKIIDEIPHQFQIRNFLFQTTLEPRTNKTLEYKLRPVKRGEYKFGALNVYISTKIGFIARRYRFAQQQMIPVYPSYLQMRKYELLAISNRLTEAGIKKIRRVGHNQEFEQIKEYVQGDDMRTINWKATARRNNLMVNHYQDEKSQQVYCIVDKGRVMKMPFEQMSLLDYAINASLVISSIAMNKDDKAGLITFNRQIESILPARKGLAQMQSILEVLYKQNTAFKESNFEKLYITLKRKIKHRSLIILFTNFESESALTRQLPYLKAIAGNHLLLVVLFENTELRSLLEAPAYSTEEVYLKTIAEKFDFEKRLIVKELRKCGVHAVLSTPQSLTVNTINKYLEFKSRGLI</sequence>
<keyword evidence="4" id="KW-1185">Reference proteome</keyword>
<keyword evidence="1" id="KW-0472">Membrane</keyword>
<dbReference type="OrthoDB" id="845740at2"/>